<sequence length="1276" mass="140392">MTNIKARKGGSSAPRTPVEMPDNLISKDKIKLLLAVSDGEVVNDFSLKQLHFGGVPVQNDDGTFNYEGVIAEFRPGTQTQDYIQGFSESSAEFQVAREVTRNTPYTLTVSNKNLSAIRFRLLWPRVLKQKDNGDMVGSVVEYKIEMAVDGASYKTYLTGKIDGKNTTGGYDRSIRVNLPQNFTSQVLIRVSRVTPDADGVKVVDAFQVQSYAEVIDAKFRYPLTAMLYVEFDSDLFQNQIPTISLKKKWKIIQVPSNYDPINRTYSGTWDGVFKWAWSNNPAWVLYDLIMNQRYGLDQRELGIPVDKWSLYEVAQYCDELVPDNRGGMEPRYLMDVIVQSQVEAFQLVRDVCSAFRGMTFYNGESLSIIVDKPRDPVYLFTADNVVDGVFVRTFPSEKTMYTSCNVMFDDEENQYEQDVEPVFNPDAAMRFGHNPTSITAIGCTRRTEANRRGRWILQTNLSATTVSFSTGLEGMIPSCGDVIYVADPHWQSAFNLVLSGRVMEVSGVQVFLAYRCDAKAGDTLILNTDDGKPVRRTIASVSADGKTLTLNVGYNFDVAPDSVFLIESDQLAAEQYVVTRIEKGSDDDEFTFAITATQYDQNKYDAIDNGVITDGRPTSVVDPDSMGAPKDLTISSFSRIVQGMSVETMVIGWSAVQYAKLYEVQWRKDGGNWNNVPRTATTQVDIEGIYAGEYQARVRCISGGNVASPWSELATATLTGKVGAPKGPINLFASDDEIFGIRVKWAMPAGAEDTAYIELYQSQSGTDQDASLLTLIPYPAAEYWHSILPAGYVNWYKARSVDRIGNVSEWTDYARGMSSTDVNIITDEILDEILDSDAMKELQESAQDSAAKLNDYANSIIQNALANDADVRKMTKENGKRKAEIAHTTVLIANESEARAAEITQLKAQIDEDITSQITILNEALADESETRATQIGKLQADFASEIDGVKTNVNAGFTQVNQAIANESEARASSEAALDAKIGQNSAALNQKLDSWANVNGVGSMYTMKLGLTYNGQEYNSGMALQLTARGGSVVSQVLFIADRFAIIRNAASGEYTLPFVVQNDQVFMNNALIQDGSITNAKIGNVIQSNNYIAGQQGWMINKNGGSEFQNTTVRGTIYATDGIFKGTVQADRFIGDIATSASFNGFTIKGGEGSGTMNAWYQNSGYPMTITLNCTVRCNSYSGGVADQKNDFFVVLTFNINGVQSTRRVVVDMREKARGLVDIPQSFTVNIPASNSRIGISLRGESFGPQQSEVTVGNIVVTAFRSNNGSFGQ</sequence>
<dbReference type="Pfam" id="PF13550">
    <property type="entry name" value="Phage-tail_3"/>
    <property type="match status" value="1"/>
</dbReference>
<dbReference type="InterPro" id="IPR013783">
    <property type="entry name" value="Ig-like_fold"/>
</dbReference>
<dbReference type="InterPro" id="IPR015406">
    <property type="entry name" value="GpJ_CSF"/>
</dbReference>
<feature type="domain" description="Fibronectin type-III" evidence="2">
    <location>
        <begin position="628"/>
        <end position="722"/>
    </location>
</feature>
<dbReference type="PANTHER" id="PTHR36251">
    <property type="entry name" value="FELS-1 PROPHAGE HOST SPECIFICITY PROTEIN-RELATED"/>
    <property type="match status" value="1"/>
</dbReference>
<dbReference type="SUPFAM" id="SSF49265">
    <property type="entry name" value="Fibronectin type III"/>
    <property type="match status" value="1"/>
</dbReference>
<evidence type="ECO:0000259" key="2">
    <source>
        <dbReference type="PROSITE" id="PS50853"/>
    </source>
</evidence>
<dbReference type="EMBL" id="MZ221764">
    <property type="protein sequence ID" value="QWT56413.1"/>
    <property type="molecule type" value="Genomic_DNA"/>
</dbReference>
<dbReference type="InterPro" id="IPR036116">
    <property type="entry name" value="FN3_sf"/>
</dbReference>
<keyword evidence="4" id="KW-1185">Reference proteome</keyword>
<proteinExistence type="predicted"/>
<feature type="region of interest" description="Disordered" evidence="1">
    <location>
        <begin position="1"/>
        <end position="21"/>
    </location>
</feature>
<name>A0A8F2JCE1_9CAUD</name>
<evidence type="ECO:0000256" key="1">
    <source>
        <dbReference type="SAM" id="MobiDB-lite"/>
    </source>
</evidence>
<evidence type="ECO:0000313" key="3">
    <source>
        <dbReference type="EMBL" id="QWT56413.1"/>
    </source>
</evidence>
<dbReference type="InterPro" id="IPR055385">
    <property type="entry name" value="GpJ_HDII-ins2"/>
</dbReference>
<dbReference type="Pfam" id="PF09327">
    <property type="entry name" value="Phage_Tail_Tip"/>
    <property type="match status" value="1"/>
</dbReference>
<evidence type="ECO:0000313" key="4">
    <source>
        <dbReference type="Proteomes" id="UP000693762"/>
    </source>
</evidence>
<dbReference type="Gene3D" id="2.60.40.10">
    <property type="entry name" value="Immunoglobulins"/>
    <property type="match status" value="1"/>
</dbReference>
<dbReference type="InterPro" id="IPR032876">
    <property type="entry name" value="J_dom"/>
</dbReference>
<dbReference type="Proteomes" id="UP000693762">
    <property type="component" value="Segment"/>
</dbReference>
<dbReference type="InterPro" id="IPR053171">
    <property type="entry name" value="Viral_Tip_Attach_Protein"/>
</dbReference>
<reference evidence="3" key="1">
    <citation type="submission" date="2021-05" db="EMBL/GenBank/DDBJ databases">
        <title>Genome analysis of Klebsiella pneumoniae phage.</title>
        <authorList>
            <person name="Liu X."/>
            <person name="Xu Y."/>
            <person name="Li G."/>
        </authorList>
    </citation>
    <scope>NUCLEOTIDE SEQUENCE</scope>
</reference>
<dbReference type="PANTHER" id="PTHR36251:SF2">
    <property type="entry name" value="GIFSY-2 PROPHAGE HOST SPECIFICITY PROTEIN J, PHAGE LAMBDA"/>
    <property type="match status" value="1"/>
</dbReference>
<accession>A0A8F2JCE1</accession>
<dbReference type="PROSITE" id="PS50853">
    <property type="entry name" value="FN3"/>
    <property type="match status" value="1"/>
</dbReference>
<protein>
    <submittedName>
        <fullName evidence="3">Tail fiber protein</fullName>
    </submittedName>
</protein>
<organism evidence="3 4">
    <name type="scientific">Klebsiella phage ABTNL-2</name>
    <dbReference type="NCBI Taxonomy" id="2849097"/>
    <lineage>
        <taxon>Viruses</taxon>
        <taxon>Duplodnaviria</taxon>
        <taxon>Heunggongvirae</taxon>
        <taxon>Uroviricota</taxon>
        <taxon>Caudoviricetes</taxon>
        <taxon>Drexlerviridae</taxon>
        <taxon>Webervirus</taxon>
        <taxon>Webervirus ABTNL2</taxon>
    </lineage>
</organism>
<dbReference type="InterPro" id="IPR003961">
    <property type="entry name" value="FN3_dom"/>
</dbReference>
<dbReference type="Pfam" id="PF24801">
    <property type="entry name" value="FNIII-A_GpJ"/>
    <property type="match status" value="1"/>
</dbReference>